<feature type="transmembrane region" description="Helical" evidence="6">
    <location>
        <begin position="139"/>
        <end position="162"/>
    </location>
</feature>
<accession>A0AAU7EJN4</accession>
<dbReference type="GO" id="GO:0005886">
    <property type="term" value="C:plasma membrane"/>
    <property type="evidence" value="ECO:0007669"/>
    <property type="project" value="UniProtKB-SubCell"/>
</dbReference>
<proteinExistence type="predicted"/>
<evidence type="ECO:0000256" key="2">
    <source>
        <dbReference type="ARBA" id="ARBA00022475"/>
    </source>
</evidence>
<dbReference type="PANTHER" id="PTHR30250:SF26">
    <property type="entry name" value="PSMA PROTEIN"/>
    <property type="match status" value="1"/>
</dbReference>
<organism evidence="7 8">
    <name type="scientific">Mariniflexile litorale</name>
    <dbReference type="NCBI Taxonomy" id="3045158"/>
    <lineage>
        <taxon>Bacteria</taxon>
        <taxon>Pseudomonadati</taxon>
        <taxon>Bacteroidota</taxon>
        <taxon>Flavobacteriia</taxon>
        <taxon>Flavobacteriales</taxon>
        <taxon>Flavobacteriaceae</taxon>
        <taxon>Mariniflexile</taxon>
    </lineage>
</organism>
<dbReference type="EMBL" id="CP155618">
    <property type="protein sequence ID" value="XBL15720.1"/>
    <property type="molecule type" value="Genomic_DNA"/>
</dbReference>
<evidence type="ECO:0000256" key="1">
    <source>
        <dbReference type="ARBA" id="ARBA00004651"/>
    </source>
</evidence>
<evidence type="ECO:0000256" key="4">
    <source>
        <dbReference type="ARBA" id="ARBA00022989"/>
    </source>
</evidence>
<keyword evidence="8" id="KW-1185">Reference proteome</keyword>
<evidence type="ECO:0000313" key="7">
    <source>
        <dbReference type="EMBL" id="XBL15720.1"/>
    </source>
</evidence>
<name>A0AAU7EJN4_9FLAO</name>
<sequence length="389" mass="45043">MQVLNLVLTFIAIKFLSLSELGRYNIAKSISGTFQFANLGFRNALDRRLPESKNEDLNLLRLSICAYINTVVSVFILAFFLIRYGLDWFYLLYAIGGVFLASFTLLRVYLRGTNQISSFISASFYGGVLPILLPIIGLYFFGLAGLGMAFFIATSIIFTYYFQKIKLRTIKETLNFKGYAFLFFKTGIIIYLTNFFEFIANNFDRFIIESYSGLETVGEYGIIILVYSLSLVIPGGILEMLFPDYIRDKKNKVQLIKHAKRHLLVNISFIGLFILISYFLLPYIIPFLFEKYTYLVFPMQIILFALIPYAIIGPIYSVLFAFDRHKQMFYANLISTVFYFAFLFLVLSNDFSILNLVYIKIGYTFLYLILMFGCLFHSIFTNKISFEFE</sequence>
<feature type="transmembrane region" description="Helical" evidence="6">
    <location>
        <begin position="88"/>
        <end position="109"/>
    </location>
</feature>
<protein>
    <recommendedName>
        <fullName evidence="9">O-antigen/teichoic acid export membrane protein</fullName>
    </recommendedName>
</protein>
<keyword evidence="4 6" id="KW-1133">Transmembrane helix</keyword>
<feature type="transmembrane region" description="Helical" evidence="6">
    <location>
        <begin position="182"/>
        <end position="200"/>
    </location>
</feature>
<dbReference type="InterPro" id="IPR050833">
    <property type="entry name" value="Poly_Biosynth_Transport"/>
</dbReference>
<keyword evidence="5 6" id="KW-0472">Membrane</keyword>
<feature type="transmembrane region" description="Helical" evidence="6">
    <location>
        <begin position="59"/>
        <end position="82"/>
    </location>
</feature>
<dbReference type="Proteomes" id="UP001224325">
    <property type="component" value="Chromosome"/>
</dbReference>
<evidence type="ECO:0000256" key="5">
    <source>
        <dbReference type="ARBA" id="ARBA00023136"/>
    </source>
</evidence>
<dbReference type="RefSeq" id="WP_308991781.1">
    <property type="nucleotide sequence ID" value="NZ_CP155618.1"/>
</dbReference>
<gene>
    <name evidence="7" type="ORF">QLS71_006815</name>
</gene>
<evidence type="ECO:0000313" key="8">
    <source>
        <dbReference type="Proteomes" id="UP001224325"/>
    </source>
</evidence>
<reference evidence="7" key="1">
    <citation type="submission" date="2024-04" db="EMBL/GenBank/DDBJ databases">
        <title>Mariniflexile litorale, isolated from the shallow sediments of the Sea of Japan.</title>
        <authorList>
            <person name="Romanenko L."/>
            <person name="Isaeva M."/>
        </authorList>
    </citation>
    <scope>NUCLEOTIDE SEQUENCE [LARGE SCALE GENOMIC DNA]</scope>
    <source>
        <strain evidence="7">KMM 9835</strain>
    </source>
</reference>
<feature type="transmembrane region" description="Helical" evidence="6">
    <location>
        <begin position="116"/>
        <end position="133"/>
    </location>
</feature>
<keyword evidence="2" id="KW-1003">Cell membrane</keyword>
<keyword evidence="3 6" id="KW-0812">Transmembrane</keyword>
<evidence type="ECO:0000256" key="3">
    <source>
        <dbReference type="ARBA" id="ARBA00022692"/>
    </source>
</evidence>
<evidence type="ECO:0000256" key="6">
    <source>
        <dbReference type="SAM" id="Phobius"/>
    </source>
</evidence>
<dbReference type="PANTHER" id="PTHR30250">
    <property type="entry name" value="PST FAMILY PREDICTED COLANIC ACID TRANSPORTER"/>
    <property type="match status" value="1"/>
</dbReference>
<comment type="subcellular location">
    <subcellularLocation>
        <location evidence="1">Cell membrane</location>
        <topology evidence="1">Multi-pass membrane protein</topology>
    </subcellularLocation>
</comment>
<feature type="transmembrane region" description="Helical" evidence="6">
    <location>
        <begin position="263"/>
        <end position="289"/>
    </location>
</feature>
<feature type="transmembrane region" description="Helical" evidence="6">
    <location>
        <begin position="301"/>
        <end position="322"/>
    </location>
</feature>
<dbReference type="KEGG" id="mlil:QLS71_006815"/>
<feature type="transmembrane region" description="Helical" evidence="6">
    <location>
        <begin position="353"/>
        <end position="376"/>
    </location>
</feature>
<feature type="transmembrane region" description="Helical" evidence="6">
    <location>
        <begin position="220"/>
        <end position="242"/>
    </location>
</feature>
<dbReference type="AlphaFoldDB" id="A0AAU7EJN4"/>
<feature type="transmembrane region" description="Helical" evidence="6">
    <location>
        <begin position="329"/>
        <end position="347"/>
    </location>
</feature>
<evidence type="ECO:0008006" key="9">
    <source>
        <dbReference type="Google" id="ProtNLM"/>
    </source>
</evidence>